<dbReference type="PANTHER" id="PTHR10744">
    <property type="entry name" value="40S RIBOSOMAL PROTEIN S11 FAMILY MEMBER"/>
    <property type="match status" value="1"/>
</dbReference>
<evidence type="ECO:0000256" key="3">
    <source>
        <dbReference type="ARBA" id="ARBA00023274"/>
    </source>
</evidence>
<dbReference type="GO" id="GO:0022627">
    <property type="term" value="C:cytosolic small ribosomal subunit"/>
    <property type="evidence" value="ECO:0007669"/>
    <property type="project" value="TreeGrafter"/>
</dbReference>
<proteinExistence type="inferred from homology"/>
<evidence type="ECO:0000256" key="1">
    <source>
        <dbReference type="ARBA" id="ARBA00010254"/>
    </source>
</evidence>
<dbReference type="PANTHER" id="PTHR10744:SF9">
    <property type="entry name" value="40S RIBOSOMAL PROTEIN S11-RELATED"/>
    <property type="match status" value="1"/>
</dbReference>
<dbReference type="AlphaFoldDB" id="A0A0E0KV45"/>
<dbReference type="InterPro" id="IPR032440">
    <property type="entry name" value="Ribosomal_uS17_N"/>
</dbReference>
<dbReference type="SUPFAM" id="SSF50249">
    <property type="entry name" value="Nucleic acid-binding proteins"/>
    <property type="match status" value="1"/>
</dbReference>
<dbReference type="Pfam" id="PF00366">
    <property type="entry name" value="Ribosomal_S17"/>
    <property type="match status" value="1"/>
</dbReference>
<dbReference type="GO" id="GO:0003735">
    <property type="term" value="F:structural constituent of ribosome"/>
    <property type="evidence" value="ECO:0007669"/>
    <property type="project" value="InterPro"/>
</dbReference>
<protein>
    <recommendedName>
        <fullName evidence="4">Small ribosomal subunit protein uS17 N-terminal domain-containing protein</fullName>
    </recommendedName>
</protein>
<evidence type="ECO:0000313" key="6">
    <source>
        <dbReference type="Proteomes" id="UP000026962"/>
    </source>
</evidence>
<dbReference type="Pfam" id="PF16205">
    <property type="entry name" value="Ribosomal_S17_N"/>
    <property type="match status" value="1"/>
</dbReference>
<dbReference type="GO" id="GO:0006412">
    <property type="term" value="P:translation"/>
    <property type="evidence" value="ECO:0007669"/>
    <property type="project" value="InterPro"/>
</dbReference>
<evidence type="ECO:0000259" key="4">
    <source>
        <dbReference type="Pfam" id="PF16205"/>
    </source>
</evidence>
<dbReference type="InterPro" id="IPR012340">
    <property type="entry name" value="NA-bd_OB-fold"/>
</dbReference>
<dbReference type="InterPro" id="IPR019979">
    <property type="entry name" value="Ribosomal_uS17_CS"/>
</dbReference>
<evidence type="ECO:0000256" key="2">
    <source>
        <dbReference type="ARBA" id="ARBA00022980"/>
    </source>
</evidence>
<dbReference type="InterPro" id="IPR000266">
    <property type="entry name" value="Ribosomal_uS17"/>
</dbReference>
<name>A0A0E0KV45_ORYPU</name>
<comment type="similarity">
    <text evidence="1">Belongs to the universal ribosomal protein uS17 family.</text>
</comment>
<dbReference type="Gramene" id="OPUNC04G22600.5">
    <property type="protein sequence ID" value="OPUNC04G22600.5"/>
    <property type="gene ID" value="OPUNC04G22600"/>
</dbReference>
<dbReference type="Proteomes" id="UP000026962">
    <property type="component" value="Chromosome 4"/>
</dbReference>
<feature type="domain" description="Small ribosomal subunit protein uS17 N-terminal" evidence="4">
    <location>
        <begin position="4"/>
        <end position="72"/>
    </location>
</feature>
<reference evidence="5" key="1">
    <citation type="submission" date="2015-04" db="UniProtKB">
        <authorList>
            <consortium name="EnsemblPlants"/>
        </authorList>
    </citation>
    <scope>IDENTIFICATION</scope>
</reference>
<dbReference type="Gene3D" id="2.40.50.1000">
    <property type="match status" value="2"/>
</dbReference>
<keyword evidence="6" id="KW-1185">Reference proteome</keyword>
<dbReference type="PROSITE" id="PS00056">
    <property type="entry name" value="RIBOSOMAL_S17"/>
    <property type="match status" value="1"/>
</dbReference>
<sequence>MAEQTEKAFLKQPKVFLSSKKSGKGKKPGKGGNRFWKSIGLGFKTPREAIEGTYIDKKCPFTGTVSIRGRIIAGTCHSAKMNRTIIEGDHVIIGQCRPLSKTVRFNVLKVIPAGSTGGSGGKKAFTAA</sequence>
<keyword evidence="3" id="KW-0687">Ribonucleoprotein</keyword>
<organism evidence="5">
    <name type="scientific">Oryza punctata</name>
    <name type="common">Red rice</name>
    <dbReference type="NCBI Taxonomy" id="4537"/>
    <lineage>
        <taxon>Eukaryota</taxon>
        <taxon>Viridiplantae</taxon>
        <taxon>Streptophyta</taxon>
        <taxon>Embryophyta</taxon>
        <taxon>Tracheophyta</taxon>
        <taxon>Spermatophyta</taxon>
        <taxon>Magnoliopsida</taxon>
        <taxon>Liliopsida</taxon>
        <taxon>Poales</taxon>
        <taxon>Poaceae</taxon>
        <taxon>BOP clade</taxon>
        <taxon>Oryzoideae</taxon>
        <taxon>Oryzeae</taxon>
        <taxon>Oryzinae</taxon>
        <taxon>Oryza</taxon>
    </lineage>
</organism>
<dbReference type="EnsemblPlants" id="OPUNC04G22600.5">
    <property type="protein sequence ID" value="OPUNC04G22600.5"/>
    <property type="gene ID" value="OPUNC04G22600"/>
</dbReference>
<accession>A0A0E0KV45</accession>
<reference evidence="5" key="2">
    <citation type="submission" date="2018-05" db="EMBL/GenBank/DDBJ databases">
        <title>OpunRS2 (Oryza punctata Reference Sequence Version 2).</title>
        <authorList>
            <person name="Zhang J."/>
            <person name="Kudrna D."/>
            <person name="Lee S."/>
            <person name="Talag J."/>
            <person name="Welchert J."/>
            <person name="Wing R.A."/>
        </authorList>
    </citation>
    <scope>NUCLEOTIDE SEQUENCE [LARGE SCALE GENOMIC DNA]</scope>
</reference>
<evidence type="ECO:0000313" key="5">
    <source>
        <dbReference type="EnsemblPlants" id="OPUNC04G22600.5"/>
    </source>
</evidence>
<keyword evidence="2" id="KW-0689">Ribosomal protein</keyword>